<dbReference type="EMBL" id="CP028843">
    <property type="protein sequence ID" value="AWB22676.1"/>
    <property type="molecule type" value="Genomic_DNA"/>
</dbReference>
<dbReference type="PANTHER" id="PTHR46124">
    <property type="entry name" value="D-AMINOACYL-TRNA DEACYLASE"/>
    <property type="match status" value="1"/>
</dbReference>
<evidence type="ECO:0000313" key="3">
    <source>
        <dbReference type="Proteomes" id="UP000244755"/>
    </source>
</evidence>
<dbReference type="InterPro" id="IPR049677">
    <property type="entry name" value="QatD"/>
</dbReference>
<dbReference type="PIRSF" id="PIRSF005902">
    <property type="entry name" value="DNase_TatD"/>
    <property type="match status" value="1"/>
</dbReference>
<dbReference type="AlphaFoldDB" id="A0A2R4WMC5"/>
<dbReference type="SUPFAM" id="SSF51556">
    <property type="entry name" value="Metallo-dependent hydrolases"/>
    <property type="match status" value="1"/>
</dbReference>
<organism evidence="2 3">
    <name type="scientific">Methylobacterium currus</name>
    <dbReference type="NCBI Taxonomy" id="2051553"/>
    <lineage>
        <taxon>Bacteria</taxon>
        <taxon>Pseudomonadati</taxon>
        <taxon>Pseudomonadota</taxon>
        <taxon>Alphaproteobacteria</taxon>
        <taxon>Hyphomicrobiales</taxon>
        <taxon>Methylobacteriaceae</taxon>
        <taxon>Methylobacterium</taxon>
    </lineage>
</organism>
<dbReference type="InterPro" id="IPR001130">
    <property type="entry name" value="TatD-like"/>
</dbReference>
<gene>
    <name evidence="2" type="ORF">DA075_18660</name>
</gene>
<evidence type="ECO:0000256" key="1">
    <source>
        <dbReference type="PIRSR" id="PIRSR005902-1"/>
    </source>
</evidence>
<keyword evidence="1" id="KW-0479">Metal-binding</keyword>
<dbReference type="Proteomes" id="UP000244755">
    <property type="component" value="Chromosome 1"/>
</dbReference>
<evidence type="ECO:0000313" key="2">
    <source>
        <dbReference type="EMBL" id="AWB22676.1"/>
    </source>
</evidence>
<dbReference type="NCBIfam" id="NF041926">
    <property type="entry name" value="QatD"/>
    <property type="match status" value="1"/>
</dbReference>
<dbReference type="InterPro" id="IPR032466">
    <property type="entry name" value="Metal_Hydrolase"/>
</dbReference>
<name>A0A2R4WMC5_9HYPH</name>
<feature type="binding site" evidence="1">
    <location>
        <position position="5"/>
    </location>
    <ligand>
        <name>a divalent metal cation</name>
        <dbReference type="ChEBI" id="CHEBI:60240"/>
        <label>1</label>
    </ligand>
</feature>
<feature type="binding site" evidence="1">
    <location>
        <position position="194"/>
    </location>
    <ligand>
        <name>a divalent metal cation</name>
        <dbReference type="ChEBI" id="CHEBI:60240"/>
        <label>1</label>
    </ligand>
</feature>
<feature type="binding site" evidence="1">
    <location>
        <position position="84"/>
    </location>
    <ligand>
        <name>a divalent metal cation</name>
        <dbReference type="ChEBI" id="CHEBI:60240"/>
        <label>1</label>
    </ligand>
</feature>
<reference evidence="2 3" key="1">
    <citation type="submission" date="2018-04" db="EMBL/GenBank/DDBJ databases">
        <title>Methylobacterium sp. PR1016A genome.</title>
        <authorList>
            <person name="Park W."/>
        </authorList>
    </citation>
    <scope>NUCLEOTIDE SEQUENCE [LARGE SCALE GENOMIC DNA]</scope>
    <source>
        <strain evidence="2 3">PR1016A</strain>
    </source>
</reference>
<protein>
    <submittedName>
        <fullName evidence="2">TatD family deoxyribonuclease</fullName>
    </submittedName>
</protein>
<dbReference type="PANTHER" id="PTHR46124:SF2">
    <property type="entry name" value="D-AMINOACYL-TRNA DEACYLASE"/>
    <property type="match status" value="1"/>
</dbReference>
<keyword evidence="3" id="KW-1185">Reference proteome</keyword>
<feature type="binding site" evidence="1">
    <location>
        <position position="122"/>
    </location>
    <ligand>
        <name>a divalent metal cation</name>
        <dbReference type="ChEBI" id="CHEBI:60240"/>
        <label>2</label>
    </ligand>
</feature>
<dbReference type="Gene3D" id="3.20.20.140">
    <property type="entry name" value="Metal-dependent hydrolases"/>
    <property type="match status" value="1"/>
</dbReference>
<sequence length="264" mass="28671">MIDLHCHIDLYPDPAAVLDEAEKRGAFVLAVTTTPLAFQGNMDLVAGRQRIRVALGLHPELVAERHAEIDLFLDLLPRTAYVGEVGLDGSPRNRASFGRQERVFARIVEECARLGGRVLSIHSRRAAGCVLDILGSAPACGVPVLHWFSGTSRELERAVAAGCWFSVGPLMLATPAGLRLVSAMPADKVLTETDAPFAQVAGVPLMPWDVLDAEAVLAGLWGIAEEETRHRLRRNLLRLAKRATEMSVEPRTAPHANESRLRAG</sequence>
<dbReference type="Pfam" id="PF01026">
    <property type="entry name" value="TatD_DNase"/>
    <property type="match status" value="1"/>
</dbReference>
<dbReference type="OrthoDB" id="9810005at2"/>
<feature type="binding site" evidence="1">
    <location>
        <position position="146"/>
    </location>
    <ligand>
        <name>a divalent metal cation</name>
        <dbReference type="ChEBI" id="CHEBI:60240"/>
        <label>2</label>
    </ligand>
</feature>
<dbReference type="GO" id="GO:0046872">
    <property type="term" value="F:metal ion binding"/>
    <property type="evidence" value="ECO:0007669"/>
    <property type="project" value="UniProtKB-KW"/>
</dbReference>
<proteinExistence type="predicted"/>
<dbReference type="RefSeq" id="WP_099954481.1">
    <property type="nucleotide sequence ID" value="NZ_CP028843.1"/>
</dbReference>
<dbReference type="KEGG" id="mee:DA075_18660"/>
<accession>A0A2R4WMC5</accession>
<dbReference type="GO" id="GO:0016788">
    <property type="term" value="F:hydrolase activity, acting on ester bonds"/>
    <property type="evidence" value="ECO:0007669"/>
    <property type="project" value="InterPro"/>
</dbReference>
<feature type="binding site" evidence="1">
    <location>
        <position position="7"/>
    </location>
    <ligand>
        <name>a divalent metal cation</name>
        <dbReference type="ChEBI" id="CHEBI:60240"/>
        <label>1</label>
    </ligand>
</feature>